<reference evidence="2 3" key="1">
    <citation type="submission" date="2019-02" db="EMBL/GenBank/DDBJ databases">
        <title>Deep-cultivation of Planctomycetes and their phenomic and genomic characterization uncovers novel biology.</title>
        <authorList>
            <person name="Wiegand S."/>
            <person name="Jogler M."/>
            <person name="Boedeker C."/>
            <person name="Pinto D."/>
            <person name="Vollmers J."/>
            <person name="Rivas-Marin E."/>
            <person name="Kohn T."/>
            <person name="Peeters S.H."/>
            <person name="Heuer A."/>
            <person name="Rast P."/>
            <person name="Oberbeckmann S."/>
            <person name="Bunk B."/>
            <person name="Jeske O."/>
            <person name="Meyerdierks A."/>
            <person name="Storesund J.E."/>
            <person name="Kallscheuer N."/>
            <person name="Luecker S."/>
            <person name="Lage O.M."/>
            <person name="Pohl T."/>
            <person name="Merkel B.J."/>
            <person name="Hornburger P."/>
            <person name="Mueller R.-W."/>
            <person name="Bruemmer F."/>
            <person name="Labrenz M."/>
            <person name="Spormann A.M."/>
            <person name="Op Den Camp H."/>
            <person name="Overmann J."/>
            <person name="Amann R."/>
            <person name="Jetten M.S.M."/>
            <person name="Mascher T."/>
            <person name="Medema M.H."/>
            <person name="Devos D.P."/>
            <person name="Kaster A.-K."/>
            <person name="Ovreas L."/>
            <person name="Rohde M."/>
            <person name="Galperin M.Y."/>
            <person name="Jogler C."/>
        </authorList>
    </citation>
    <scope>NUCLEOTIDE SEQUENCE [LARGE SCALE GENOMIC DNA]</scope>
    <source>
        <strain evidence="2 3">Pla100</strain>
    </source>
</reference>
<evidence type="ECO:0000259" key="1">
    <source>
        <dbReference type="PROSITE" id="PS50123"/>
    </source>
</evidence>
<dbReference type="GO" id="GO:0008983">
    <property type="term" value="F:protein-glutamate O-methyltransferase activity"/>
    <property type="evidence" value="ECO:0007669"/>
    <property type="project" value="UniProtKB-EC"/>
</dbReference>
<dbReference type="PRINTS" id="PR00996">
    <property type="entry name" value="CHERMTFRASE"/>
</dbReference>
<dbReference type="OrthoDB" id="288469at2"/>
<keyword evidence="2" id="KW-0808">Transferase</keyword>
<protein>
    <submittedName>
        <fullName evidence="2">Chemotaxis protein methyltransferase Cher2</fullName>
        <ecNumber evidence="2">2.1.1.80</ecNumber>
    </submittedName>
</protein>
<dbReference type="AlphaFoldDB" id="A0A5C6AE51"/>
<dbReference type="EMBL" id="SJPM01000005">
    <property type="protein sequence ID" value="TWT96513.1"/>
    <property type="molecule type" value="Genomic_DNA"/>
</dbReference>
<dbReference type="PANTHER" id="PTHR24422:SF21">
    <property type="entry name" value="CHEMOTAXIS PROTEIN METHYLTRANSFERASE 1"/>
    <property type="match status" value="1"/>
</dbReference>
<comment type="caution">
    <text evidence="2">The sequence shown here is derived from an EMBL/GenBank/DDBJ whole genome shotgun (WGS) entry which is preliminary data.</text>
</comment>
<evidence type="ECO:0000313" key="2">
    <source>
        <dbReference type="EMBL" id="TWT96513.1"/>
    </source>
</evidence>
<accession>A0A5C6AE51</accession>
<keyword evidence="2" id="KW-0489">Methyltransferase</keyword>
<dbReference type="InterPro" id="IPR000780">
    <property type="entry name" value="CheR_MeTrfase"/>
</dbReference>
<dbReference type="SMART" id="SM00138">
    <property type="entry name" value="MeTrc"/>
    <property type="match status" value="1"/>
</dbReference>
<organism evidence="2 3">
    <name type="scientific">Neorhodopirellula pilleata</name>
    <dbReference type="NCBI Taxonomy" id="2714738"/>
    <lineage>
        <taxon>Bacteria</taxon>
        <taxon>Pseudomonadati</taxon>
        <taxon>Planctomycetota</taxon>
        <taxon>Planctomycetia</taxon>
        <taxon>Pirellulales</taxon>
        <taxon>Pirellulaceae</taxon>
        <taxon>Neorhodopirellula</taxon>
    </lineage>
</organism>
<dbReference type="Gene3D" id="3.40.50.150">
    <property type="entry name" value="Vaccinia Virus protein VP39"/>
    <property type="match status" value="1"/>
</dbReference>
<name>A0A5C6AE51_9BACT</name>
<dbReference type="GO" id="GO:0032259">
    <property type="term" value="P:methylation"/>
    <property type="evidence" value="ECO:0007669"/>
    <property type="project" value="UniProtKB-KW"/>
</dbReference>
<keyword evidence="3" id="KW-1185">Reference proteome</keyword>
<dbReference type="InterPro" id="IPR029063">
    <property type="entry name" value="SAM-dependent_MTases_sf"/>
</dbReference>
<dbReference type="SUPFAM" id="SSF53335">
    <property type="entry name" value="S-adenosyl-L-methionine-dependent methyltransferases"/>
    <property type="match status" value="1"/>
</dbReference>
<dbReference type="InterPro" id="IPR022642">
    <property type="entry name" value="CheR_C"/>
</dbReference>
<dbReference type="Pfam" id="PF01739">
    <property type="entry name" value="CheR"/>
    <property type="match status" value="1"/>
</dbReference>
<dbReference type="Proteomes" id="UP000316213">
    <property type="component" value="Unassembled WGS sequence"/>
</dbReference>
<evidence type="ECO:0000313" key="3">
    <source>
        <dbReference type="Proteomes" id="UP000316213"/>
    </source>
</evidence>
<dbReference type="InterPro" id="IPR050903">
    <property type="entry name" value="Bact_Chemotaxis_MeTrfase"/>
</dbReference>
<dbReference type="PANTHER" id="PTHR24422">
    <property type="entry name" value="CHEMOTAXIS PROTEIN METHYLTRANSFERASE"/>
    <property type="match status" value="1"/>
</dbReference>
<proteinExistence type="predicted"/>
<dbReference type="EC" id="2.1.1.80" evidence="2"/>
<dbReference type="PROSITE" id="PS50123">
    <property type="entry name" value="CHER"/>
    <property type="match status" value="1"/>
</dbReference>
<sequence length="181" mass="21206">MMEKRKKERKLTIWSNACSSGQEPYTIAMLLLDSFPELRNWNVTIHATDLSNQILTKARSGIYNQTEVNRGLPMQLLMKYFVRDGMQWKIKDDIRDMIQFSELNLIERFPRQFQGLDIVFLRNVLIYFCPETKTDILNRVDSSIASDGCLFLGGSESMMNICDRFDRELINKAVFYRPKSN</sequence>
<gene>
    <name evidence="2" type="primary">cheR2_2</name>
    <name evidence="2" type="ORF">Pla100_29960</name>
</gene>
<feature type="domain" description="CheR-type methyltransferase" evidence="1">
    <location>
        <begin position="1"/>
        <end position="180"/>
    </location>
</feature>